<protein>
    <submittedName>
        <fullName evidence="2">Heavy metal transport/detoxification protein</fullName>
    </submittedName>
</protein>
<name>A0A246HKJ1_STEMA</name>
<evidence type="ECO:0000313" key="2">
    <source>
        <dbReference type="EMBL" id="OWQ52229.1"/>
    </source>
</evidence>
<dbReference type="PROSITE" id="PS50846">
    <property type="entry name" value="HMA_2"/>
    <property type="match status" value="1"/>
</dbReference>
<organism evidence="2 3">
    <name type="scientific">Stenotrophomonas maltophilia</name>
    <name type="common">Pseudomonas maltophilia</name>
    <name type="synonym">Xanthomonas maltophilia</name>
    <dbReference type="NCBI Taxonomy" id="40324"/>
    <lineage>
        <taxon>Bacteria</taxon>
        <taxon>Pseudomonadati</taxon>
        <taxon>Pseudomonadota</taxon>
        <taxon>Gammaproteobacteria</taxon>
        <taxon>Lysobacterales</taxon>
        <taxon>Lysobacteraceae</taxon>
        <taxon>Stenotrophomonas</taxon>
        <taxon>Stenotrophomonas maltophilia group</taxon>
    </lineage>
</organism>
<proteinExistence type="predicted"/>
<dbReference type="InterPro" id="IPR036163">
    <property type="entry name" value="HMA_dom_sf"/>
</dbReference>
<sequence length="64" mass="6724">MHRFSIPTMTCGGCARSVTKALQSVDPDARIETDPPAREVRVGSAHGPEAFLAALAEAGFPATR</sequence>
<evidence type="ECO:0000313" key="3">
    <source>
        <dbReference type="Proteomes" id="UP000198157"/>
    </source>
</evidence>
<dbReference type="EMBL" id="NIVS01000032">
    <property type="protein sequence ID" value="OWQ52229.1"/>
    <property type="molecule type" value="Genomic_DNA"/>
</dbReference>
<feature type="domain" description="HMA" evidence="1">
    <location>
        <begin position="1"/>
        <end position="63"/>
    </location>
</feature>
<reference evidence="2 3" key="1">
    <citation type="submission" date="2017-06" db="EMBL/GenBank/DDBJ databases">
        <authorList>
            <person name="Kim H.J."/>
            <person name="Triplett B.A."/>
        </authorList>
    </citation>
    <scope>NUCLEOTIDE SEQUENCE [LARGE SCALE GENOMIC DNA]</scope>
    <source>
        <strain evidence="2 3">13146</strain>
    </source>
</reference>
<comment type="caution">
    <text evidence="2">The sequence shown here is derived from an EMBL/GenBank/DDBJ whole genome shotgun (WGS) entry which is preliminary data.</text>
</comment>
<dbReference type="SUPFAM" id="SSF55008">
    <property type="entry name" value="HMA, heavy metal-associated domain"/>
    <property type="match status" value="1"/>
</dbReference>
<dbReference type="CDD" id="cd00371">
    <property type="entry name" value="HMA"/>
    <property type="match status" value="1"/>
</dbReference>
<dbReference type="Gene3D" id="3.30.70.100">
    <property type="match status" value="1"/>
</dbReference>
<dbReference type="GO" id="GO:0046872">
    <property type="term" value="F:metal ion binding"/>
    <property type="evidence" value="ECO:0007669"/>
    <property type="project" value="InterPro"/>
</dbReference>
<gene>
    <name evidence="2" type="ORF">CEE60_12970</name>
</gene>
<evidence type="ECO:0000259" key="1">
    <source>
        <dbReference type="PROSITE" id="PS50846"/>
    </source>
</evidence>
<dbReference type="Pfam" id="PF00403">
    <property type="entry name" value="HMA"/>
    <property type="match status" value="1"/>
</dbReference>
<dbReference type="InterPro" id="IPR006121">
    <property type="entry name" value="HMA_dom"/>
</dbReference>
<dbReference type="Proteomes" id="UP000198157">
    <property type="component" value="Unassembled WGS sequence"/>
</dbReference>
<dbReference type="AlphaFoldDB" id="A0A246HKJ1"/>
<accession>A0A246HKJ1</accession>
<dbReference type="OrthoDB" id="9814359at2"/>